<evidence type="ECO:0000256" key="4">
    <source>
        <dbReference type="ARBA" id="ARBA00022825"/>
    </source>
</evidence>
<feature type="compositionally biased region" description="Polar residues" evidence="8">
    <location>
        <begin position="760"/>
        <end position="771"/>
    </location>
</feature>
<evidence type="ECO:0000313" key="12">
    <source>
        <dbReference type="EMBL" id="KQS70825.1"/>
    </source>
</evidence>
<dbReference type="InterPro" id="IPR043504">
    <property type="entry name" value="Peptidase_S1_PA_chymotrypsin"/>
</dbReference>
<reference evidence="11" key="3">
    <citation type="submission" date="2015-11" db="EMBL/GenBank/DDBJ databases">
        <authorList>
            <consortium name="FlyBase"/>
        </authorList>
    </citation>
    <scope>NUCLEOTIDE SEQUENCE</scope>
    <source>
        <strain evidence="11">TSC#14021-0224.01</strain>
    </source>
</reference>
<feature type="compositionally biased region" description="Basic residues" evidence="8">
    <location>
        <begin position="370"/>
        <end position="382"/>
    </location>
</feature>
<evidence type="ECO:0000256" key="7">
    <source>
        <dbReference type="RuleBase" id="RU363034"/>
    </source>
</evidence>
<dbReference type="AlphaFoldDB" id="B3N830"/>
<dbReference type="Gene3D" id="2.40.10.10">
    <property type="entry name" value="Trypsin-like serine proteases"/>
    <property type="match status" value="1"/>
</dbReference>
<feature type="compositionally biased region" description="Low complexity" evidence="8">
    <location>
        <begin position="493"/>
        <end position="519"/>
    </location>
</feature>
<keyword evidence="9" id="KW-1133">Transmembrane helix</keyword>
<name>B3N830_DROER</name>
<dbReference type="PROSITE" id="PS00134">
    <property type="entry name" value="TRYPSIN_HIS"/>
    <property type="match status" value="1"/>
</dbReference>
<feature type="transmembrane region" description="Helical" evidence="9">
    <location>
        <begin position="43"/>
        <end position="65"/>
    </location>
</feature>
<dbReference type="PROSITE" id="PS50240">
    <property type="entry name" value="TRYPSIN_DOM"/>
    <property type="match status" value="1"/>
</dbReference>
<keyword evidence="9" id="KW-0472">Membrane</keyword>
<gene>
    <name evidence="11" type="primary">Dere\GG10599</name>
    <name evidence="11" type="ORF">Dere_GG10599</name>
</gene>
<dbReference type="InterPro" id="IPR001254">
    <property type="entry name" value="Trypsin_dom"/>
</dbReference>
<dbReference type="FunFam" id="2.40.10.10:FF:000006">
    <property type="entry name" value="Serine proteinase stubble"/>
    <property type="match status" value="1"/>
</dbReference>
<dbReference type="GO" id="GO:0016324">
    <property type="term" value="C:apical plasma membrane"/>
    <property type="evidence" value="ECO:0007669"/>
    <property type="project" value="EnsemblMetazoa"/>
</dbReference>
<feature type="compositionally biased region" description="Low complexity" evidence="8">
    <location>
        <begin position="676"/>
        <end position="726"/>
    </location>
</feature>
<feature type="compositionally biased region" description="Polar residues" evidence="8">
    <location>
        <begin position="197"/>
        <end position="214"/>
    </location>
</feature>
<comment type="subcellular location">
    <subcellularLocation>
        <location evidence="1">Membrane</location>
        <topology evidence="1">Single-pass type II membrane protein</topology>
    </subcellularLocation>
</comment>
<dbReference type="SUPFAM" id="SSF50494">
    <property type="entry name" value="Trypsin-like serine proteases"/>
    <property type="match status" value="1"/>
</dbReference>
<dbReference type="Proteomes" id="UP000008711">
    <property type="component" value="Unassembled WGS sequence"/>
</dbReference>
<evidence type="ECO:0000256" key="3">
    <source>
        <dbReference type="ARBA" id="ARBA00022801"/>
    </source>
</evidence>
<dbReference type="GO" id="GO:0006508">
    <property type="term" value="P:proteolysis"/>
    <property type="evidence" value="ECO:0007669"/>
    <property type="project" value="UniProtKB-KW"/>
</dbReference>
<dbReference type="PANTHER" id="PTHR24253">
    <property type="entry name" value="TRANSMEMBRANE PROTEASE SERINE"/>
    <property type="match status" value="1"/>
</dbReference>
<keyword evidence="5" id="KW-0735">Signal-anchor</keyword>
<dbReference type="EMBL" id="CH954177">
    <property type="protein sequence ID" value="EDV59443.2"/>
    <property type="molecule type" value="Genomic_DNA"/>
</dbReference>
<dbReference type="GO" id="GO:0005615">
    <property type="term" value="C:extracellular space"/>
    <property type="evidence" value="ECO:0007669"/>
    <property type="project" value="EnsemblMetazoa"/>
</dbReference>
<reference evidence="11 13" key="1">
    <citation type="journal article" date="2007" name="Nature">
        <title>Evolution of genes and genomes on the Drosophila phylogeny.</title>
        <authorList>
            <consortium name="Drosophila 12 Genomes Consortium"/>
            <person name="Clark A.G."/>
            <person name="Eisen M.B."/>
            <person name="Smith D.R."/>
            <person name="Bergman C.M."/>
            <person name="Oliver B."/>
            <person name="Markow T.A."/>
            <person name="Kaufman T.C."/>
            <person name="Kellis M."/>
            <person name="Gelbart W."/>
            <person name="Iyer V.N."/>
            <person name="Pollard D.A."/>
            <person name="Sackton T.B."/>
            <person name="Larracuente A.M."/>
            <person name="Singh N.D."/>
            <person name="Abad J.P."/>
            <person name="Abt D.N."/>
            <person name="Adryan B."/>
            <person name="Aguade M."/>
            <person name="Akashi H."/>
            <person name="Anderson W.W."/>
            <person name="Aquadro C.F."/>
            <person name="Ardell D.H."/>
            <person name="Arguello R."/>
            <person name="Artieri C.G."/>
            <person name="Barbash D.A."/>
            <person name="Barker D."/>
            <person name="Barsanti P."/>
            <person name="Batterham P."/>
            <person name="Batzoglou S."/>
            <person name="Begun D."/>
            <person name="Bhutkar A."/>
            <person name="Blanco E."/>
            <person name="Bosak S.A."/>
            <person name="Bradley R.K."/>
            <person name="Brand A.D."/>
            <person name="Brent M.R."/>
            <person name="Brooks A.N."/>
            <person name="Brown R.H."/>
            <person name="Butlin R.K."/>
            <person name="Caggese C."/>
            <person name="Calvi B.R."/>
            <person name="Bernardo de Carvalho A."/>
            <person name="Caspi A."/>
            <person name="Castrezana S."/>
            <person name="Celniker S.E."/>
            <person name="Chang J.L."/>
            <person name="Chapple C."/>
            <person name="Chatterji S."/>
            <person name="Chinwalla A."/>
            <person name="Civetta A."/>
            <person name="Clifton S.W."/>
            <person name="Comeron J.M."/>
            <person name="Costello J.C."/>
            <person name="Coyne J.A."/>
            <person name="Daub J."/>
            <person name="David R.G."/>
            <person name="Delcher A.L."/>
            <person name="Delehaunty K."/>
            <person name="Do C.B."/>
            <person name="Ebling H."/>
            <person name="Edwards K."/>
            <person name="Eickbush T."/>
            <person name="Evans J.D."/>
            <person name="Filipski A."/>
            <person name="Findeiss S."/>
            <person name="Freyhult E."/>
            <person name="Fulton L."/>
            <person name="Fulton R."/>
            <person name="Garcia A.C."/>
            <person name="Gardiner A."/>
            <person name="Garfield D.A."/>
            <person name="Garvin B.E."/>
            <person name="Gibson G."/>
            <person name="Gilbert D."/>
            <person name="Gnerre S."/>
            <person name="Godfrey J."/>
            <person name="Good R."/>
            <person name="Gotea V."/>
            <person name="Gravely B."/>
            <person name="Greenberg A.J."/>
            <person name="Griffiths-Jones S."/>
            <person name="Gross S."/>
            <person name="Guigo R."/>
            <person name="Gustafson E.A."/>
            <person name="Haerty W."/>
            <person name="Hahn M.W."/>
            <person name="Halligan D.L."/>
            <person name="Halpern A.L."/>
            <person name="Halter G.M."/>
            <person name="Han M.V."/>
            <person name="Heger A."/>
            <person name="Hillier L."/>
            <person name="Hinrichs A.S."/>
            <person name="Holmes I."/>
            <person name="Hoskins R.A."/>
            <person name="Hubisz M.J."/>
            <person name="Hultmark D."/>
            <person name="Huntley M.A."/>
            <person name="Jaffe D.B."/>
            <person name="Jagadeeshan S."/>
            <person name="Jeck W.R."/>
            <person name="Johnson J."/>
            <person name="Jones C.D."/>
            <person name="Jordan W.C."/>
            <person name="Karpen G.H."/>
            <person name="Kataoka E."/>
            <person name="Keightley P.D."/>
            <person name="Kheradpour P."/>
            <person name="Kirkness E.F."/>
            <person name="Koerich L.B."/>
            <person name="Kristiansen K."/>
            <person name="Kudrna D."/>
            <person name="Kulathinal R.J."/>
            <person name="Kumar S."/>
            <person name="Kwok R."/>
            <person name="Lander E."/>
            <person name="Langley C.H."/>
            <person name="Lapoint R."/>
            <person name="Lazzaro B.P."/>
            <person name="Lee S.J."/>
            <person name="Levesque L."/>
            <person name="Li R."/>
            <person name="Lin C.F."/>
            <person name="Lin M.F."/>
            <person name="Lindblad-Toh K."/>
            <person name="Llopart A."/>
            <person name="Long M."/>
            <person name="Low L."/>
            <person name="Lozovsky E."/>
            <person name="Lu J."/>
            <person name="Luo M."/>
            <person name="Machado C.A."/>
            <person name="Makalowski W."/>
            <person name="Marzo M."/>
            <person name="Matsuda M."/>
            <person name="Matzkin L."/>
            <person name="McAllister B."/>
            <person name="McBride C.S."/>
            <person name="McKernan B."/>
            <person name="McKernan K."/>
            <person name="Mendez-Lago M."/>
            <person name="Minx P."/>
            <person name="Mollenhauer M.U."/>
            <person name="Montooth K."/>
            <person name="Mount S.M."/>
            <person name="Mu X."/>
            <person name="Myers E."/>
            <person name="Negre B."/>
            <person name="Newfeld S."/>
            <person name="Nielsen R."/>
            <person name="Noor M.A."/>
            <person name="O'Grady P."/>
            <person name="Pachter L."/>
            <person name="Papaceit M."/>
            <person name="Parisi M.J."/>
            <person name="Parisi M."/>
            <person name="Parts L."/>
            <person name="Pedersen J.S."/>
            <person name="Pesole G."/>
            <person name="Phillippy A.M."/>
            <person name="Ponting C.P."/>
            <person name="Pop M."/>
            <person name="Porcelli D."/>
            <person name="Powell J.R."/>
            <person name="Prohaska S."/>
            <person name="Pruitt K."/>
            <person name="Puig M."/>
            <person name="Quesneville H."/>
            <person name="Ram K.R."/>
            <person name="Rand D."/>
            <person name="Rasmussen M.D."/>
            <person name="Reed L.K."/>
            <person name="Reenan R."/>
            <person name="Reily A."/>
            <person name="Remington K.A."/>
            <person name="Rieger T.T."/>
            <person name="Ritchie M.G."/>
            <person name="Robin C."/>
            <person name="Rogers Y.H."/>
            <person name="Rohde C."/>
            <person name="Rozas J."/>
            <person name="Rubenfield M.J."/>
            <person name="Ruiz A."/>
            <person name="Russo S."/>
            <person name="Salzberg S.L."/>
            <person name="Sanchez-Gracia A."/>
            <person name="Saranga D.J."/>
            <person name="Sato H."/>
            <person name="Schaeffer S.W."/>
            <person name="Schatz M.C."/>
            <person name="Schlenke T."/>
            <person name="Schwartz R."/>
            <person name="Segarra C."/>
            <person name="Singh R.S."/>
            <person name="Sirot L."/>
            <person name="Sirota M."/>
            <person name="Sisneros N.B."/>
            <person name="Smith C.D."/>
            <person name="Smith T.F."/>
            <person name="Spieth J."/>
            <person name="Stage D.E."/>
            <person name="Stark A."/>
            <person name="Stephan W."/>
            <person name="Strausberg R.L."/>
            <person name="Strempel S."/>
            <person name="Sturgill D."/>
            <person name="Sutton G."/>
            <person name="Sutton G.G."/>
            <person name="Tao W."/>
            <person name="Teichmann S."/>
            <person name="Tobari Y.N."/>
            <person name="Tomimura Y."/>
            <person name="Tsolas J.M."/>
            <person name="Valente V.L."/>
            <person name="Venter E."/>
            <person name="Venter J.C."/>
            <person name="Vicario S."/>
            <person name="Vieira F.G."/>
            <person name="Vilella A.J."/>
            <person name="Villasante A."/>
            <person name="Walenz B."/>
            <person name="Wang J."/>
            <person name="Wasserman M."/>
            <person name="Watts T."/>
            <person name="Wilson D."/>
            <person name="Wilson R.K."/>
            <person name="Wing R.A."/>
            <person name="Wolfner M.F."/>
            <person name="Wong A."/>
            <person name="Wong G.K."/>
            <person name="Wu C.I."/>
            <person name="Wu G."/>
            <person name="Yamamoto D."/>
            <person name="Yang H.P."/>
            <person name="Yang S.P."/>
            <person name="Yorke J.A."/>
            <person name="Yoshida K."/>
            <person name="Zdobnov E."/>
            <person name="Zhang P."/>
            <person name="Zhang Y."/>
            <person name="Zimin A.V."/>
            <person name="Baldwin J."/>
            <person name="Abdouelleil A."/>
            <person name="Abdulkadir J."/>
            <person name="Abebe A."/>
            <person name="Abera B."/>
            <person name="Abreu J."/>
            <person name="Acer S.C."/>
            <person name="Aftuck L."/>
            <person name="Alexander A."/>
            <person name="An P."/>
            <person name="Anderson E."/>
            <person name="Anderson S."/>
            <person name="Arachi H."/>
            <person name="Azer M."/>
            <person name="Bachantsang P."/>
            <person name="Barry A."/>
            <person name="Bayul T."/>
            <person name="Berlin A."/>
            <person name="Bessette D."/>
            <person name="Bloom T."/>
            <person name="Blye J."/>
            <person name="Boguslavskiy L."/>
            <person name="Bonnet C."/>
            <person name="Boukhgalter B."/>
            <person name="Bourzgui I."/>
            <person name="Brown A."/>
            <person name="Cahill P."/>
            <person name="Channer S."/>
            <person name="Cheshatsang Y."/>
            <person name="Chuda L."/>
            <person name="Citroen M."/>
            <person name="Collymore A."/>
            <person name="Cooke P."/>
            <person name="Costello M."/>
            <person name="D'Aco K."/>
            <person name="Daza R."/>
            <person name="De Haan G."/>
            <person name="DeGray S."/>
            <person name="DeMaso C."/>
            <person name="Dhargay N."/>
            <person name="Dooley K."/>
            <person name="Dooley E."/>
            <person name="Doricent M."/>
            <person name="Dorje P."/>
            <person name="Dorjee K."/>
            <person name="Dupes A."/>
            <person name="Elong R."/>
            <person name="Falk J."/>
            <person name="Farina A."/>
            <person name="Faro S."/>
            <person name="Ferguson D."/>
            <person name="Fisher S."/>
            <person name="Foley C.D."/>
            <person name="Franke A."/>
            <person name="Friedrich D."/>
            <person name="Gadbois L."/>
            <person name="Gearin G."/>
            <person name="Gearin C.R."/>
            <person name="Giannoukos G."/>
            <person name="Goode T."/>
            <person name="Graham J."/>
            <person name="Grandbois E."/>
            <person name="Grewal S."/>
            <person name="Gyaltsen K."/>
            <person name="Hafez N."/>
            <person name="Hagos B."/>
            <person name="Hall J."/>
            <person name="Henson C."/>
            <person name="Hollinger A."/>
            <person name="Honan T."/>
            <person name="Huard M.D."/>
            <person name="Hughes L."/>
            <person name="Hurhula B."/>
            <person name="Husby M.E."/>
            <person name="Kamat A."/>
            <person name="Kanga B."/>
            <person name="Kashin S."/>
            <person name="Khazanovich D."/>
            <person name="Kisner P."/>
            <person name="Lance K."/>
            <person name="Lara M."/>
            <person name="Lee W."/>
            <person name="Lennon N."/>
            <person name="Letendre F."/>
            <person name="LeVine R."/>
            <person name="Lipovsky A."/>
            <person name="Liu X."/>
            <person name="Liu J."/>
            <person name="Liu S."/>
            <person name="Lokyitsang T."/>
            <person name="Lokyitsang Y."/>
            <person name="Lubonja R."/>
            <person name="Lui A."/>
            <person name="MacDonald P."/>
            <person name="Magnisalis V."/>
            <person name="Maru K."/>
            <person name="Matthews C."/>
            <person name="McCusker W."/>
            <person name="McDonough S."/>
            <person name="Mehta T."/>
            <person name="Meldrim J."/>
            <person name="Meneus L."/>
            <person name="Mihai O."/>
            <person name="Mihalev A."/>
            <person name="Mihova T."/>
            <person name="Mittelman R."/>
            <person name="Mlenga V."/>
            <person name="Montmayeur A."/>
            <person name="Mulrain L."/>
            <person name="Navidi A."/>
            <person name="Naylor J."/>
            <person name="Negash T."/>
            <person name="Nguyen T."/>
            <person name="Nguyen N."/>
            <person name="Nicol R."/>
            <person name="Norbu C."/>
            <person name="Norbu N."/>
            <person name="Novod N."/>
            <person name="O'Neill B."/>
            <person name="Osman S."/>
            <person name="Markiewicz E."/>
            <person name="Oyono O.L."/>
            <person name="Patti C."/>
            <person name="Phunkhang P."/>
            <person name="Pierre F."/>
            <person name="Priest M."/>
            <person name="Raghuraman S."/>
            <person name="Rege F."/>
            <person name="Reyes R."/>
            <person name="Rise C."/>
            <person name="Rogov P."/>
            <person name="Ross K."/>
            <person name="Ryan E."/>
            <person name="Settipalli S."/>
            <person name="Shea T."/>
            <person name="Sherpa N."/>
            <person name="Shi L."/>
            <person name="Shih D."/>
            <person name="Sparrow T."/>
            <person name="Spaulding J."/>
            <person name="Stalker J."/>
            <person name="Stange-Thomann N."/>
            <person name="Stavropoulos S."/>
            <person name="Stone C."/>
            <person name="Strader C."/>
            <person name="Tesfaye S."/>
            <person name="Thomson T."/>
            <person name="Thoulutsang Y."/>
            <person name="Thoulutsang D."/>
            <person name="Topham K."/>
            <person name="Topping I."/>
            <person name="Tsamla T."/>
            <person name="Vassiliev H."/>
            <person name="Vo A."/>
            <person name="Wangchuk T."/>
            <person name="Wangdi T."/>
            <person name="Weiand M."/>
            <person name="Wilkinson J."/>
            <person name="Wilson A."/>
            <person name="Yadav S."/>
            <person name="Young G."/>
            <person name="Yu Q."/>
            <person name="Zembek L."/>
            <person name="Zhong D."/>
            <person name="Zimmer A."/>
            <person name="Zwirko Z."/>
            <person name="Jaffe D.B."/>
            <person name="Alvarez P."/>
            <person name="Brockman W."/>
            <person name="Butler J."/>
            <person name="Chin C."/>
            <person name="Gnerre S."/>
            <person name="Grabherr M."/>
            <person name="Kleber M."/>
            <person name="Mauceli E."/>
            <person name="MacCallum I."/>
        </authorList>
    </citation>
    <scope>NUCLEOTIDE SEQUENCE [LARGE SCALE GENOMIC DNA]</scope>
    <source>
        <strain evidence="11 13">TSC#14021-0224.01</strain>
    </source>
</reference>
<dbReference type="Pfam" id="PF00089">
    <property type="entry name" value="Trypsin"/>
    <property type="match status" value="1"/>
</dbReference>
<evidence type="ECO:0000256" key="6">
    <source>
        <dbReference type="ARBA" id="ARBA00023157"/>
    </source>
</evidence>
<dbReference type="KEGG" id="der:6543169"/>
<feature type="compositionally biased region" description="Low complexity" evidence="8">
    <location>
        <begin position="408"/>
        <end position="425"/>
    </location>
</feature>
<feature type="compositionally biased region" description="Low complexity" evidence="8">
    <location>
        <begin position="529"/>
        <end position="547"/>
    </location>
</feature>
<keyword evidence="4 7" id="KW-0720">Serine protease</keyword>
<dbReference type="OrthoDB" id="93664at2759"/>
<evidence type="ECO:0000259" key="10">
    <source>
        <dbReference type="PROSITE" id="PS50240"/>
    </source>
</evidence>
<dbReference type="eggNOG" id="KOG3627">
    <property type="taxonomic scope" value="Eukaryota"/>
</dbReference>
<evidence type="ECO:0000256" key="9">
    <source>
        <dbReference type="SAM" id="Phobius"/>
    </source>
</evidence>
<dbReference type="InterPro" id="IPR033116">
    <property type="entry name" value="TRYPSIN_SER"/>
</dbReference>
<dbReference type="PANTHER" id="PTHR24253:SF88">
    <property type="entry name" value="NOTOPLEURAL, ISOFORM A"/>
    <property type="match status" value="1"/>
</dbReference>
<dbReference type="InterPro" id="IPR018114">
    <property type="entry name" value="TRYPSIN_HIS"/>
</dbReference>
<evidence type="ECO:0000256" key="2">
    <source>
        <dbReference type="ARBA" id="ARBA00022670"/>
    </source>
</evidence>
<dbReference type="HOGENOM" id="CLU_006842_0_0_1"/>
<keyword evidence="3 7" id="KW-0378">Hydrolase</keyword>
<dbReference type="InterPro" id="IPR001314">
    <property type="entry name" value="Peptidase_S1A"/>
</dbReference>
<feature type="domain" description="Peptidase S1" evidence="10">
    <location>
        <begin position="799"/>
        <end position="1041"/>
    </location>
</feature>
<keyword evidence="6" id="KW-1015">Disulfide bond</keyword>
<feature type="compositionally biased region" description="Low complexity" evidence="8">
    <location>
        <begin position="299"/>
        <end position="310"/>
    </location>
</feature>
<dbReference type="GO" id="GO:0035002">
    <property type="term" value="P:liquid clearance, open tracheal system"/>
    <property type="evidence" value="ECO:0007669"/>
    <property type="project" value="EnsemblMetazoa"/>
</dbReference>
<feature type="compositionally biased region" description="Low complexity" evidence="8">
    <location>
        <begin position="643"/>
        <end position="659"/>
    </location>
</feature>
<feature type="compositionally biased region" description="Low complexity" evidence="8">
    <location>
        <begin position="238"/>
        <end position="250"/>
    </location>
</feature>
<feature type="compositionally biased region" description="Low complexity" evidence="8">
    <location>
        <begin position="434"/>
        <end position="450"/>
    </location>
</feature>
<feature type="compositionally biased region" description="Low complexity" evidence="8">
    <location>
        <begin position="554"/>
        <end position="609"/>
    </location>
</feature>
<dbReference type="InterPro" id="IPR009003">
    <property type="entry name" value="Peptidase_S1_PA"/>
</dbReference>
<evidence type="ECO:0000313" key="11">
    <source>
        <dbReference type="EMBL" id="EDV59443.2"/>
    </source>
</evidence>
<protein>
    <submittedName>
        <fullName evidence="11">Uncharacterized protein, isoform A</fullName>
    </submittedName>
    <submittedName>
        <fullName evidence="12">Uncharacterized protein, isoform B</fullName>
        <ecNumber evidence="11 12">3.4.21.-</ecNumber>
    </submittedName>
</protein>
<organism evidence="11 13">
    <name type="scientific">Drosophila erecta</name>
    <name type="common">Fruit fly</name>
    <dbReference type="NCBI Taxonomy" id="7220"/>
    <lineage>
        <taxon>Eukaryota</taxon>
        <taxon>Metazoa</taxon>
        <taxon>Ecdysozoa</taxon>
        <taxon>Arthropoda</taxon>
        <taxon>Hexapoda</taxon>
        <taxon>Insecta</taxon>
        <taxon>Pterygota</taxon>
        <taxon>Neoptera</taxon>
        <taxon>Endopterygota</taxon>
        <taxon>Diptera</taxon>
        <taxon>Brachycera</taxon>
        <taxon>Muscomorpha</taxon>
        <taxon>Ephydroidea</taxon>
        <taxon>Drosophilidae</taxon>
        <taxon>Drosophila</taxon>
        <taxon>Sophophora</taxon>
    </lineage>
</organism>
<dbReference type="EC" id="3.4.21.-" evidence="11 12"/>
<feature type="compositionally biased region" description="Low complexity" evidence="8">
    <location>
        <begin position="388"/>
        <end position="400"/>
    </location>
</feature>
<dbReference type="PROSITE" id="PS00135">
    <property type="entry name" value="TRYPSIN_SER"/>
    <property type="match status" value="1"/>
</dbReference>
<dbReference type="MEROPS" id="S01.B35"/>
<keyword evidence="13" id="KW-1185">Reference proteome</keyword>
<feature type="region of interest" description="Disordered" evidence="8">
    <location>
        <begin position="299"/>
        <end position="771"/>
    </location>
</feature>
<reference evidence="11 13" key="2">
    <citation type="journal article" date="2008" name="Bioinformatics">
        <title>Assembly reconciliation.</title>
        <authorList>
            <person name="Zimin A.V."/>
            <person name="Smith D.R."/>
            <person name="Sutton G."/>
            <person name="Yorke J.A."/>
        </authorList>
    </citation>
    <scope>NUCLEOTIDE SEQUENCE [LARGE SCALE GENOMIC DNA]</scope>
    <source>
        <strain evidence="11 13">TSC#14021-0224.01</strain>
    </source>
</reference>
<dbReference type="PRINTS" id="PR00722">
    <property type="entry name" value="CHYMOTRYPSIN"/>
</dbReference>
<keyword evidence="2 7" id="KW-0645">Protease</keyword>
<feature type="compositionally biased region" description="Polar residues" evidence="8">
    <location>
        <begin position="459"/>
        <end position="472"/>
    </location>
</feature>
<dbReference type="GO" id="GO:0004252">
    <property type="term" value="F:serine-type endopeptidase activity"/>
    <property type="evidence" value="ECO:0007669"/>
    <property type="project" value="InterPro"/>
</dbReference>
<feature type="region of interest" description="Disordered" evidence="8">
    <location>
        <begin position="197"/>
        <end position="265"/>
    </location>
</feature>
<feature type="compositionally biased region" description="Low complexity" evidence="8">
    <location>
        <begin position="735"/>
        <end position="754"/>
    </location>
</feature>
<evidence type="ECO:0000313" key="13">
    <source>
        <dbReference type="Proteomes" id="UP000008711"/>
    </source>
</evidence>
<dbReference type="CDD" id="cd00190">
    <property type="entry name" value="Tryp_SPc"/>
    <property type="match status" value="1"/>
</dbReference>
<evidence type="ECO:0000256" key="1">
    <source>
        <dbReference type="ARBA" id="ARBA00004606"/>
    </source>
</evidence>
<keyword evidence="9" id="KW-0812">Transmembrane</keyword>
<proteinExistence type="predicted"/>
<sequence>MGAQHTDTDTYTCTAASRAVEASDLTPKRSGASAPFRMPRPSLFFSFLTLGSLLLLTVDASPVFVDNPSLAQFQSGRNIRHLPCIVRKSGRSGVCMFAIDCIKQNGTHLGTCIDRFYFGSCCAMKEEASLFAPEINDNSIDQNTISHFSHESTTLPTSALFKLTTESSLSSSSSSGSSTTHQHTTNELLKNVTQSYLSTAKPSPVRPTSNGTHSTTRRPPLAHTTHKNSHYVVRTTMKPSAAPTTTFTPTIKPPRRRTTTSKPVLTTAPIVEQRIETTSVPTKFVTFQIVETTTPAVTEPTLLQETTTTTTRRHTRPTGSSAAASRTTSKTTSTSTTTTTTTAAPPTTTSPKAAATTQRPTPPLRTTTSKPHKTHPSRRPAPAKKPVTTTTTTASGTQSTRKPADSLASSSTTASATTASTATTAPARRPVAQTSSSSTTSTSATSTTTSVFKDELPKNRTTTRMPERTTQAPRPKPKPTGEIVKVPALIAESTTTTVTKGSSSSGSSSSQKPPATSTTPLVSKKKPTTTKAPTTTTTPPTTTTTPKPTRRTKPPTTTTTTTKATTTTTKATTTTTTTTTTAKPLIATEPPTSAPPTTTTKKTGLITWTDVKAEPPTNASISNDWQPAPPPNWMPLTTESSGAADKTPATTAPPSATDKVVISVATSVSEVETHGPSKPQKTTKPPKPTGTVKPATTTTATTAATSTVKTTAAPASSIELASSTSSYTDLGSDLAASSSSSTTTSSPTTAAETTDYSGEEPNTTTIEATGSTTVAPANALEGVDYKEVCGRRMFPEPRIVGGANAAFGRWPWQISLRQWRTSTYLHKCGAALLNENWAITAAHCVDNVPPSDLLLRLGEYDLAEEEEPYGYQERRVQIVASHPQFDPRTFEYDLALLRFYEPVVFQPNIIPVCVPDNDENFIGQTAFVTGWGRLYEDGPLPSVLQEVAVPVINNTICESMYRTAGYIEHIPHIFICAGWKKGGYDSCEGDSGGPMVLQRESDKRFHLGGVISWGIGCAEANQPGVYTRISEFRDWINQILQF</sequence>
<evidence type="ECO:0000256" key="5">
    <source>
        <dbReference type="ARBA" id="ARBA00022968"/>
    </source>
</evidence>
<evidence type="ECO:0000256" key="8">
    <source>
        <dbReference type="SAM" id="MobiDB-lite"/>
    </source>
</evidence>
<accession>B3N830</accession>
<feature type="compositionally biased region" description="Low complexity" evidence="8">
    <location>
        <begin position="317"/>
        <end position="368"/>
    </location>
</feature>
<dbReference type="SMART" id="SM00020">
    <property type="entry name" value="Tryp_SPc"/>
    <property type="match status" value="1"/>
</dbReference>
<dbReference type="EMBL" id="CH954177">
    <property type="protein sequence ID" value="KQS70825.1"/>
    <property type="molecule type" value="Genomic_DNA"/>
</dbReference>